<proteinExistence type="inferred from homology"/>
<keyword evidence="14" id="KW-0732">Signal</keyword>
<gene>
    <name evidence="15" type="ORF">KJK29_33860</name>
</gene>
<dbReference type="Proteomes" id="UP000679629">
    <property type="component" value="Chromosome"/>
</dbReference>
<evidence type="ECO:0000256" key="12">
    <source>
        <dbReference type="ARBA" id="ARBA00023049"/>
    </source>
</evidence>
<dbReference type="PIRSF" id="PIRSF016573">
    <property type="entry name" value="Peptidase_M7"/>
    <property type="match status" value="1"/>
</dbReference>
<evidence type="ECO:0000256" key="1">
    <source>
        <dbReference type="ARBA" id="ARBA00000612"/>
    </source>
</evidence>
<evidence type="ECO:0000256" key="13">
    <source>
        <dbReference type="ARBA" id="ARBA00023157"/>
    </source>
</evidence>
<protein>
    <recommendedName>
        <fullName evidence="6 14">Extracellular small neutral protease</fullName>
        <ecNumber evidence="5 14">3.4.24.77</ecNumber>
    </recommendedName>
</protein>
<evidence type="ECO:0000256" key="10">
    <source>
        <dbReference type="ARBA" id="ARBA00022801"/>
    </source>
</evidence>
<dbReference type="RefSeq" id="WP_215122969.1">
    <property type="nucleotide sequence ID" value="NZ_CP075896.1"/>
</dbReference>
<feature type="chain" id="PRO_5045015362" description="Extracellular small neutral protease" evidence="14">
    <location>
        <begin position="27"/>
        <end position="223"/>
    </location>
</feature>
<evidence type="ECO:0000313" key="16">
    <source>
        <dbReference type="Proteomes" id="UP000679629"/>
    </source>
</evidence>
<keyword evidence="7 14" id="KW-0964">Secreted</keyword>
<evidence type="ECO:0000256" key="2">
    <source>
        <dbReference type="ARBA" id="ARBA00001947"/>
    </source>
</evidence>
<evidence type="ECO:0000256" key="7">
    <source>
        <dbReference type="ARBA" id="ARBA00022525"/>
    </source>
</evidence>
<keyword evidence="8 14" id="KW-0645">Protease</keyword>
<evidence type="ECO:0000256" key="14">
    <source>
        <dbReference type="PIRNR" id="PIRNR016573"/>
    </source>
</evidence>
<comment type="cofactor">
    <cofactor evidence="2 14">
        <name>Zn(2+)</name>
        <dbReference type="ChEBI" id="CHEBI:29105"/>
    </cofactor>
</comment>
<keyword evidence="13" id="KW-1015">Disulfide bond</keyword>
<evidence type="ECO:0000256" key="11">
    <source>
        <dbReference type="ARBA" id="ARBA00022833"/>
    </source>
</evidence>
<keyword evidence="9 14" id="KW-0479">Metal-binding</keyword>
<evidence type="ECO:0000256" key="6">
    <source>
        <dbReference type="ARBA" id="ARBA00019129"/>
    </source>
</evidence>
<evidence type="ECO:0000256" key="9">
    <source>
        <dbReference type="ARBA" id="ARBA00022723"/>
    </source>
</evidence>
<accession>A0ABX8G1I2</accession>
<reference evidence="16" key="1">
    <citation type="submission" date="2021-05" db="EMBL/GenBank/DDBJ databases">
        <title>Direct Submission.</title>
        <authorList>
            <person name="Li K."/>
            <person name="Gao J."/>
        </authorList>
    </citation>
    <scope>NUCLEOTIDE SEQUENCE [LARGE SCALE GENOMIC DNA]</scope>
    <source>
        <strain evidence="16">MG62</strain>
    </source>
</reference>
<dbReference type="PRINTS" id="PR00787">
    <property type="entry name" value="NEUTRALPTASE"/>
</dbReference>
<dbReference type="Gene3D" id="3.40.390.10">
    <property type="entry name" value="Collagenase (Catalytic Domain)"/>
    <property type="match status" value="1"/>
</dbReference>
<feature type="signal peptide" evidence="14">
    <location>
        <begin position="1"/>
        <end position="26"/>
    </location>
</feature>
<sequence length="223" mass="23662">MKLPKLALATALGVGLLASGLSIASASPDTSGDGSGQPAATDLYTAGKDDKADTDAFIQAVLKSALAKKENTTKSTAAAVTVTYSAKDAPHFRKQIKRSAAIWNAAVDNVELKEGSNPDFTYREGNDPQGSHARVEGNGKGYIFLDFEQTKEFSSTRVTSHETGHILGLPDNRTGQCSDLMSGGSAPADCKNAKPSAEEADEVDRQWAQGQNEWEQWLAATDR</sequence>
<evidence type="ECO:0000256" key="3">
    <source>
        <dbReference type="ARBA" id="ARBA00004613"/>
    </source>
</evidence>
<evidence type="ECO:0000256" key="8">
    <source>
        <dbReference type="ARBA" id="ARBA00022670"/>
    </source>
</evidence>
<dbReference type="EC" id="3.4.24.77" evidence="5 14"/>
<evidence type="ECO:0000256" key="5">
    <source>
        <dbReference type="ARBA" id="ARBA00012325"/>
    </source>
</evidence>
<dbReference type="SUPFAM" id="SSF55486">
    <property type="entry name" value="Metalloproteases ('zincins'), catalytic domain"/>
    <property type="match status" value="1"/>
</dbReference>
<dbReference type="InterPro" id="IPR000013">
    <property type="entry name" value="Peptidase_M7"/>
</dbReference>
<keyword evidence="12 14" id="KW-0482">Metalloprotease</keyword>
<keyword evidence="11 14" id="KW-0862">Zinc</keyword>
<name>A0ABX8G1I2_9ACTN</name>
<dbReference type="GO" id="GO:0008237">
    <property type="term" value="F:metallopeptidase activity"/>
    <property type="evidence" value="ECO:0007669"/>
    <property type="project" value="UniProtKB-KW"/>
</dbReference>
<organism evidence="15 16">
    <name type="scientific">Streptomyces koelreuteriae</name>
    <dbReference type="NCBI Taxonomy" id="2838015"/>
    <lineage>
        <taxon>Bacteria</taxon>
        <taxon>Bacillati</taxon>
        <taxon>Actinomycetota</taxon>
        <taxon>Actinomycetes</taxon>
        <taxon>Kitasatosporales</taxon>
        <taxon>Streptomycetaceae</taxon>
        <taxon>Streptomyces</taxon>
    </lineage>
</organism>
<evidence type="ECO:0000313" key="15">
    <source>
        <dbReference type="EMBL" id="QWB27183.1"/>
    </source>
</evidence>
<comment type="catalytic activity">
    <reaction evidence="1 14">
        <text>Hydrolyzes proteins with a preference for Tyr or Phe in the P1' position. Has no action on amino-acid p-nitroanilides.</text>
        <dbReference type="EC" id="3.4.24.77"/>
    </reaction>
</comment>
<keyword evidence="10 14" id="KW-0378">Hydrolase</keyword>
<evidence type="ECO:0000256" key="4">
    <source>
        <dbReference type="ARBA" id="ARBA00006571"/>
    </source>
</evidence>
<keyword evidence="16" id="KW-1185">Reference proteome</keyword>
<dbReference type="EMBL" id="CP075896">
    <property type="protein sequence ID" value="QWB27183.1"/>
    <property type="molecule type" value="Genomic_DNA"/>
</dbReference>
<comment type="similarity">
    <text evidence="4 14">Belongs to the peptidase M7 family.</text>
</comment>
<dbReference type="InterPro" id="IPR024079">
    <property type="entry name" value="MetalloPept_cat_dom_sf"/>
</dbReference>
<comment type="subcellular location">
    <subcellularLocation>
        <location evidence="3 14">Secreted</location>
    </subcellularLocation>
</comment>
<dbReference type="Pfam" id="PF02031">
    <property type="entry name" value="Peptidase_M7"/>
    <property type="match status" value="1"/>
</dbReference>